<dbReference type="GO" id="GO:0016787">
    <property type="term" value="F:hydrolase activity"/>
    <property type="evidence" value="ECO:0007669"/>
    <property type="project" value="UniProtKB-KW"/>
</dbReference>
<gene>
    <name evidence="4" type="ORF">SAMN04489742_3912</name>
</gene>
<evidence type="ECO:0000256" key="1">
    <source>
        <dbReference type="SAM" id="MobiDB-lite"/>
    </source>
</evidence>
<dbReference type="GO" id="GO:0016747">
    <property type="term" value="F:acyltransferase activity, transferring groups other than amino-acyl groups"/>
    <property type="evidence" value="ECO:0007669"/>
    <property type="project" value="InterPro"/>
</dbReference>
<dbReference type="GO" id="GO:0009103">
    <property type="term" value="P:lipopolysaccharide biosynthetic process"/>
    <property type="evidence" value="ECO:0007669"/>
    <property type="project" value="TreeGrafter"/>
</dbReference>
<evidence type="ECO:0000313" key="4">
    <source>
        <dbReference type="EMBL" id="SDR09424.1"/>
    </source>
</evidence>
<feature type="transmembrane region" description="Helical" evidence="2">
    <location>
        <begin position="234"/>
        <end position="252"/>
    </location>
</feature>
<feature type="transmembrane region" description="Helical" evidence="2">
    <location>
        <begin position="259"/>
        <end position="278"/>
    </location>
</feature>
<keyword evidence="4" id="KW-0012">Acyltransferase</keyword>
<feature type="transmembrane region" description="Helical" evidence="2">
    <location>
        <begin position="55"/>
        <end position="74"/>
    </location>
</feature>
<evidence type="ECO:0000313" key="5">
    <source>
        <dbReference type="Proteomes" id="UP000181917"/>
    </source>
</evidence>
<keyword evidence="4" id="KW-0808">Transferase</keyword>
<feature type="transmembrane region" description="Helical" evidence="2">
    <location>
        <begin position="94"/>
        <end position="114"/>
    </location>
</feature>
<keyword evidence="4" id="KW-0378">Hydrolase</keyword>
<proteinExistence type="predicted"/>
<dbReference type="PANTHER" id="PTHR23028:SF53">
    <property type="entry name" value="ACYL_TRANSF_3 DOMAIN-CONTAINING PROTEIN"/>
    <property type="match status" value="1"/>
</dbReference>
<dbReference type="EMBL" id="FNKH01000002">
    <property type="protein sequence ID" value="SDR09424.1"/>
    <property type="molecule type" value="Genomic_DNA"/>
</dbReference>
<reference evidence="4 5" key="1">
    <citation type="submission" date="2016-10" db="EMBL/GenBank/DDBJ databases">
        <authorList>
            <person name="de Groot N.N."/>
        </authorList>
    </citation>
    <scope>NUCLEOTIDE SEQUENCE [LARGE SCALE GENOMIC DNA]</scope>
    <source>
        <strain evidence="4 5">DSM 20117</strain>
    </source>
</reference>
<feature type="transmembrane region" description="Helical" evidence="2">
    <location>
        <begin position="319"/>
        <end position="337"/>
    </location>
</feature>
<feature type="transmembrane region" description="Helical" evidence="2">
    <location>
        <begin position="134"/>
        <end position="152"/>
    </location>
</feature>
<dbReference type="PANTHER" id="PTHR23028">
    <property type="entry name" value="ACETYLTRANSFERASE"/>
    <property type="match status" value="1"/>
</dbReference>
<dbReference type="RefSeq" id="WP_083339840.1">
    <property type="nucleotide sequence ID" value="NZ_CP018863.1"/>
</dbReference>
<sequence length="415" mass="45065">MALEGLSEQRRAVDGPTALDESPVPASSSGSRHPFGNESADGVNRATQAKPRFRLLDGLRIFAALAVVLYHFTARENPYWGRPVVDVFPDFAPVAAFGALGVQLFFIISGFVILMSATGRSIGDYVASRAGRLLPGYWAGVLLTGGLLLVVWPEGADISITQVLANLTMLQTPLGVQHVDGVYWTLWVELKFYVLIGVFMMLGITKLRILTVSILWPVVAAIAEAAENNLLSEILMPDYAPLFAGGMLLFVLLENRRNFVCWFGILINVALAAQQTQTGQFRRMEEITGLSFPSVACWIVVAGCFAVVAAATLTRLSRLSWAGLSFAGALTYPLYLIHEYFGWWIIHLIQDALPPGITLFLATSVCFGLAWAIWKYIETPLGPLIRRNVSSGISSLAPRQAASLSAGGDESNRDG</sequence>
<feature type="transmembrane region" description="Helical" evidence="2">
    <location>
        <begin position="182"/>
        <end position="202"/>
    </location>
</feature>
<keyword evidence="2" id="KW-1133">Transmembrane helix</keyword>
<protein>
    <submittedName>
        <fullName evidence="4">Peptidoglycan/LPS O-acetylase OafA/YrhL, contains acyltransferase and SGNH-hydrolase domains</fullName>
    </submittedName>
</protein>
<dbReference type="OrthoDB" id="9807745at2"/>
<keyword evidence="2" id="KW-0812">Transmembrane</keyword>
<feature type="domain" description="Acyltransferase 3" evidence="3">
    <location>
        <begin position="56"/>
        <end position="374"/>
    </location>
</feature>
<dbReference type="STRING" id="37928.SAMN04489742_3912"/>
<feature type="transmembrane region" description="Helical" evidence="2">
    <location>
        <begin position="290"/>
        <end position="312"/>
    </location>
</feature>
<evidence type="ECO:0000256" key="2">
    <source>
        <dbReference type="SAM" id="Phobius"/>
    </source>
</evidence>
<dbReference type="Pfam" id="PF01757">
    <property type="entry name" value="Acyl_transf_3"/>
    <property type="match status" value="1"/>
</dbReference>
<feature type="transmembrane region" description="Helical" evidence="2">
    <location>
        <begin position="209"/>
        <end position="228"/>
    </location>
</feature>
<name>A0A1H1G813_9MICC</name>
<dbReference type="Proteomes" id="UP000181917">
    <property type="component" value="Unassembled WGS sequence"/>
</dbReference>
<organism evidence="4 5">
    <name type="scientific">Crystallibacter crystallopoietes</name>
    <dbReference type="NCBI Taxonomy" id="37928"/>
    <lineage>
        <taxon>Bacteria</taxon>
        <taxon>Bacillati</taxon>
        <taxon>Actinomycetota</taxon>
        <taxon>Actinomycetes</taxon>
        <taxon>Micrococcales</taxon>
        <taxon>Micrococcaceae</taxon>
        <taxon>Crystallibacter</taxon>
    </lineage>
</organism>
<dbReference type="AlphaFoldDB" id="A0A1H1G813"/>
<dbReference type="GO" id="GO:0016020">
    <property type="term" value="C:membrane"/>
    <property type="evidence" value="ECO:0007669"/>
    <property type="project" value="TreeGrafter"/>
</dbReference>
<dbReference type="InterPro" id="IPR002656">
    <property type="entry name" value="Acyl_transf_3_dom"/>
</dbReference>
<dbReference type="InterPro" id="IPR050879">
    <property type="entry name" value="Acyltransferase_3"/>
</dbReference>
<feature type="transmembrane region" description="Helical" evidence="2">
    <location>
        <begin position="357"/>
        <end position="377"/>
    </location>
</feature>
<feature type="region of interest" description="Disordered" evidence="1">
    <location>
        <begin position="1"/>
        <end position="42"/>
    </location>
</feature>
<evidence type="ECO:0000259" key="3">
    <source>
        <dbReference type="Pfam" id="PF01757"/>
    </source>
</evidence>
<keyword evidence="2" id="KW-0472">Membrane</keyword>
<accession>A0A1H1G813</accession>
<keyword evidence="5" id="KW-1185">Reference proteome</keyword>